<reference evidence="2" key="3">
    <citation type="submission" date="2021-05" db="UniProtKB">
        <authorList>
            <consortium name="EnsemblPlants"/>
        </authorList>
    </citation>
    <scope>IDENTIFICATION</scope>
    <source>
        <strain evidence="2">cv. B73</strain>
    </source>
</reference>
<dbReference type="AlphaFoldDB" id="A0A804P1C4"/>
<reference evidence="2" key="2">
    <citation type="submission" date="2019-07" db="EMBL/GenBank/DDBJ databases">
        <authorList>
            <person name="Seetharam A."/>
            <person name="Woodhouse M."/>
            <person name="Cannon E."/>
        </authorList>
    </citation>
    <scope>NUCLEOTIDE SEQUENCE [LARGE SCALE GENOMIC DNA]</scope>
    <source>
        <strain evidence="2">cv. B73</strain>
    </source>
</reference>
<evidence type="ECO:0000256" key="1">
    <source>
        <dbReference type="SAM" id="MobiDB-lite"/>
    </source>
</evidence>
<keyword evidence="3" id="KW-1185">Reference proteome</keyword>
<name>A0A804P1C4_MAIZE</name>
<dbReference type="InParanoid" id="A0A804P1C4"/>
<feature type="region of interest" description="Disordered" evidence="1">
    <location>
        <begin position="27"/>
        <end position="60"/>
    </location>
</feature>
<reference evidence="3" key="1">
    <citation type="journal article" date="2009" name="Science">
        <title>The B73 maize genome: complexity, diversity, and dynamics.</title>
        <authorList>
            <person name="Schnable P.S."/>
            <person name="Ware D."/>
            <person name="Fulton R.S."/>
            <person name="Stein J.C."/>
            <person name="Wei F."/>
            <person name="Pasternak S."/>
            <person name="Liang C."/>
            <person name="Zhang J."/>
            <person name="Fulton L."/>
            <person name="Graves T.A."/>
            <person name="Minx P."/>
            <person name="Reily A.D."/>
            <person name="Courtney L."/>
            <person name="Kruchowski S.S."/>
            <person name="Tomlinson C."/>
            <person name="Strong C."/>
            <person name="Delehaunty K."/>
            <person name="Fronick C."/>
            <person name="Courtney B."/>
            <person name="Rock S.M."/>
            <person name="Belter E."/>
            <person name="Du F."/>
            <person name="Kim K."/>
            <person name="Abbott R.M."/>
            <person name="Cotton M."/>
            <person name="Levy A."/>
            <person name="Marchetto P."/>
            <person name="Ochoa K."/>
            <person name="Jackson S.M."/>
            <person name="Gillam B."/>
            <person name="Chen W."/>
            <person name="Yan L."/>
            <person name="Higginbotham J."/>
            <person name="Cardenas M."/>
            <person name="Waligorski J."/>
            <person name="Applebaum E."/>
            <person name="Phelps L."/>
            <person name="Falcone J."/>
            <person name="Kanchi K."/>
            <person name="Thane T."/>
            <person name="Scimone A."/>
            <person name="Thane N."/>
            <person name="Henke J."/>
            <person name="Wang T."/>
            <person name="Ruppert J."/>
            <person name="Shah N."/>
            <person name="Rotter K."/>
            <person name="Hodges J."/>
            <person name="Ingenthron E."/>
            <person name="Cordes M."/>
            <person name="Kohlberg S."/>
            <person name="Sgro J."/>
            <person name="Delgado B."/>
            <person name="Mead K."/>
            <person name="Chinwalla A."/>
            <person name="Leonard S."/>
            <person name="Crouse K."/>
            <person name="Collura K."/>
            <person name="Kudrna D."/>
            <person name="Currie J."/>
            <person name="He R."/>
            <person name="Angelova A."/>
            <person name="Rajasekar S."/>
            <person name="Mueller T."/>
            <person name="Lomeli R."/>
            <person name="Scara G."/>
            <person name="Ko A."/>
            <person name="Delaney K."/>
            <person name="Wissotski M."/>
            <person name="Lopez G."/>
            <person name="Campos D."/>
            <person name="Braidotti M."/>
            <person name="Ashley E."/>
            <person name="Golser W."/>
            <person name="Kim H."/>
            <person name="Lee S."/>
            <person name="Lin J."/>
            <person name="Dujmic Z."/>
            <person name="Kim W."/>
            <person name="Talag J."/>
            <person name="Zuccolo A."/>
            <person name="Fan C."/>
            <person name="Sebastian A."/>
            <person name="Kramer M."/>
            <person name="Spiegel L."/>
            <person name="Nascimento L."/>
            <person name="Zutavern T."/>
            <person name="Miller B."/>
            <person name="Ambroise C."/>
            <person name="Muller S."/>
            <person name="Spooner W."/>
            <person name="Narechania A."/>
            <person name="Ren L."/>
            <person name="Wei S."/>
            <person name="Kumari S."/>
            <person name="Faga B."/>
            <person name="Levy M.J."/>
            <person name="McMahan L."/>
            <person name="Van Buren P."/>
            <person name="Vaughn M.W."/>
            <person name="Ying K."/>
            <person name="Yeh C.-T."/>
            <person name="Emrich S.J."/>
            <person name="Jia Y."/>
            <person name="Kalyanaraman A."/>
            <person name="Hsia A.-P."/>
            <person name="Barbazuk W.B."/>
            <person name="Baucom R.S."/>
            <person name="Brutnell T.P."/>
            <person name="Carpita N.C."/>
            <person name="Chaparro C."/>
            <person name="Chia J.-M."/>
            <person name="Deragon J.-M."/>
            <person name="Estill J.C."/>
            <person name="Fu Y."/>
            <person name="Jeddeloh J.A."/>
            <person name="Han Y."/>
            <person name="Lee H."/>
            <person name="Li P."/>
            <person name="Lisch D.R."/>
            <person name="Liu S."/>
            <person name="Liu Z."/>
            <person name="Nagel D.H."/>
            <person name="McCann M.C."/>
            <person name="SanMiguel P."/>
            <person name="Myers A.M."/>
            <person name="Nettleton D."/>
            <person name="Nguyen J."/>
            <person name="Penning B.W."/>
            <person name="Ponnala L."/>
            <person name="Schneider K.L."/>
            <person name="Schwartz D.C."/>
            <person name="Sharma A."/>
            <person name="Soderlund C."/>
            <person name="Springer N.M."/>
            <person name="Sun Q."/>
            <person name="Wang H."/>
            <person name="Waterman M."/>
            <person name="Westerman R."/>
            <person name="Wolfgruber T.K."/>
            <person name="Yang L."/>
            <person name="Yu Y."/>
            <person name="Zhang L."/>
            <person name="Zhou S."/>
            <person name="Zhu Q."/>
            <person name="Bennetzen J.L."/>
            <person name="Dawe R.K."/>
            <person name="Jiang J."/>
            <person name="Jiang N."/>
            <person name="Presting G.G."/>
            <person name="Wessler S.R."/>
            <person name="Aluru S."/>
            <person name="Martienssen R.A."/>
            <person name="Clifton S.W."/>
            <person name="McCombie W.R."/>
            <person name="Wing R.A."/>
            <person name="Wilson R.K."/>
        </authorList>
    </citation>
    <scope>NUCLEOTIDE SEQUENCE [LARGE SCALE GENOMIC DNA]</scope>
    <source>
        <strain evidence="3">cv. B73</strain>
    </source>
</reference>
<dbReference type="EnsemblPlants" id="Zm00001eb201560_T001">
    <property type="protein sequence ID" value="Zm00001eb201560_P001"/>
    <property type="gene ID" value="Zm00001eb201560"/>
</dbReference>
<sequence>MNPKRLQGFAYRSHLCGLILRRDEVQQEGARHDHPMPLFPSDDVAGGGDEPRGLRHRGARAASVEHVGQRLGGAAPPDLHALVTGAVDAVVAFLGATTSRIALRQTTRNLDSQSKSLRPSSAPVALRHLGYAGWVASAR</sequence>
<proteinExistence type="predicted"/>
<dbReference type="Gramene" id="Zm00001eb201560_T001">
    <property type="protein sequence ID" value="Zm00001eb201560_P001"/>
    <property type="gene ID" value="Zm00001eb201560"/>
</dbReference>
<organism evidence="2 3">
    <name type="scientific">Zea mays</name>
    <name type="common">Maize</name>
    <dbReference type="NCBI Taxonomy" id="4577"/>
    <lineage>
        <taxon>Eukaryota</taxon>
        <taxon>Viridiplantae</taxon>
        <taxon>Streptophyta</taxon>
        <taxon>Embryophyta</taxon>
        <taxon>Tracheophyta</taxon>
        <taxon>Spermatophyta</taxon>
        <taxon>Magnoliopsida</taxon>
        <taxon>Liliopsida</taxon>
        <taxon>Poales</taxon>
        <taxon>Poaceae</taxon>
        <taxon>PACMAD clade</taxon>
        <taxon>Panicoideae</taxon>
        <taxon>Andropogonodae</taxon>
        <taxon>Andropogoneae</taxon>
        <taxon>Tripsacinae</taxon>
        <taxon>Zea</taxon>
    </lineage>
</organism>
<dbReference type="Proteomes" id="UP000007305">
    <property type="component" value="Chromosome 4"/>
</dbReference>
<evidence type="ECO:0000313" key="2">
    <source>
        <dbReference type="EnsemblPlants" id="Zm00001eb201560_P001"/>
    </source>
</evidence>
<evidence type="ECO:0000313" key="3">
    <source>
        <dbReference type="Proteomes" id="UP000007305"/>
    </source>
</evidence>
<protein>
    <submittedName>
        <fullName evidence="2">Uncharacterized protein</fullName>
    </submittedName>
</protein>
<accession>A0A804P1C4</accession>